<organism evidence="2 3">
    <name type="scientific">Microterricola viridarii</name>
    <dbReference type="NCBI Taxonomy" id="412690"/>
    <lineage>
        <taxon>Bacteria</taxon>
        <taxon>Bacillati</taxon>
        <taxon>Actinomycetota</taxon>
        <taxon>Actinomycetes</taxon>
        <taxon>Micrococcales</taxon>
        <taxon>Microbacteriaceae</taxon>
        <taxon>Microterricola</taxon>
    </lineage>
</organism>
<evidence type="ECO:0000259" key="1">
    <source>
        <dbReference type="PROSITE" id="PS51186"/>
    </source>
</evidence>
<accession>A0A1H1LQG3</accession>
<evidence type="ECO:0000313" key="3">
    <source>
        <dbReference type="Proteomes" id="UP000181956"/>
    </source>
</evidence>
<keyword evidence="3" id="KW-1185">Reference proteome</keyword>
<sequence>MSGAAMDEPVTPPPGYFAGFPFDSAPLALAPIQTERLILRPLAESDIDDVWQYQRIDEVLRYIPWPKRDFEAAAAHTTRRAALHTLDADGSAIFLACVLAPSPDAGNNAGRVIGDVMLRLSSVETAELEIGWVFHPDFHGRGYATEAAAAMQRLAFDGIGAHRLVAHLDPRNEASARVCAKLGLAHEGTLRESFYDKGEWSDAGLYAMIARDWRALEDTPAPHTP</sequence>
<evidence type="ECO:0000313" key="2">
    <source>
        <dbReference type="EMBL" id="SDR76844.1"/>
    </source>
</evidence>
<name>A0A1H1LQG3_9MICO</name>
<feature type="domain" description="N-acetyltransferase" evidence="1">
    <location>
        <begin position="37"/>
        <end position="212"/>
    </location>
</feature>
<dbReference type="GO" id="GO:0008999">
    <property type="term" value="F:protein-N-terminal-alanine acetyltransferase activity"/>
    <property type="evidence" value="ECO:0007669"/>
    <property type="project" value="TreeGrafter"/>
</dbReference>
<dbReference type="SUPFAM" id="SSF55729">
    <property type="entry name" value="Acyl-CoA N-acyltransferases (Nat)"/>
    <property type="match status" value="1"/>
</dbReference>
<dbReference type="InterPro" id="IPR051908">
    <property type="entry name" value="Ribosomal_N-acetyltransferase"/>
</dbReference>
<dbReference type="InterPro" id="IPR016181">
    <property type="entry name" value="Acyl_CoA_acyltransferase"/>
</dbReference>
<keyword evidence="2" id="KW-0808">Transferase</keyword>
<dbReference type="AlphaFoldDB" id="A0A1H1LQG3"/>
<proteinExistence type="predicted"/>
<dbReference type="Proteomes" id="UP000181956">
    <property type="component" value="Chromosome I"/>
</dbReference>
<dbReference type="RefSeq" id="WP_172829595.1">
    <property type="nucleotide sequence ID" value="NZ_LT629742.1"/>
</dbReference>
<dbReference type="GO" id="GO:1990189">
    <property type="term" value="F:protein N-terminal-serine acetyltransferase activity"/>
    <property type="evidence" value="ECO:0007669"/>
    <property type="project" value="TreeGrafter"/>
</dbReference>
<reference evidence="3" key="1">
    <citation type="submission" date="2016-10" db="EMBL/GenBank/DDBJ databases">
        <authorList>
            <person name="Varghese N."/>
            <person name="Submissions S."/>
        </authorList>
    </citation>
    <scope>NUCLEOTIDE SEQUENCE [LARGE SCALE GENOMIC DNA]</scope>
    <source>
        <strain evidence="3">DSM 21772</strain>
    </source>
</reference>
<gene>
    <name evidence="2" type="ORF">SAMN04489834_0186</name>
</gene>
<dbReference type="CDD" id="cd04301">
    <property type="entry name" value="NAT_SF"/>
    <property type="match status" value="1"/>
</dbReference>
<dbReference type="EMBL" id="LT629742">
    <property type="protein sequence ID" value="SDR76844.1"/>
    <property type="molecule type" value="Genomic_DNA"/>
</dbReference>
<protein>
    <submittedName>
        <fullName evidence="2">Protein N-acetyltransferase, RimJ/RimL family</fullName>
    </submittedName>
</protein>
<dbReference type="Pfam" id="PF13302">
    <property type="entry name" value="Acetyltransf_3"/>
    <property type="match status" value="1"/>
</dbReference>
<dbReference type="STRING" id="412690.SAMN04489834_0186"/>
<dbReference type="PANTHER" id="PTHR43441:SF11">
    <property type="entry name" value="RIBOSOMAL-PROTEIN-SERINE ACETYLTRANSFERASE"/>
    <property type="match status" value="1"/>
</dbReference>
<dbReference type="Gene3D" id="3.40.630.30">
    <property type="match status" value="1"/>
</dbReference>
<dbReference type="PANTHER" id="PTHR43441">
    <property type="entry name" value="RIBOSOMAL-PROTEIN-SERINE ACETYLTRANSFERASE"/>
    <property type="match status" value="1"/>
</dbReference>
<dbReference type="GO" id="GO:0005737">
    <property type="term" value="C:cytoplasm"/>
    <property type="evidence" value="ECO:0007669"/>
    <property type="project" value="TreeGrafter"/>
</dbReference>
<dbReference type="InterPro" id="IPR000182">
    <property type="entry name" value="GNAT_dom"/>
</dbReference>
<dbReference type="PROSITE" id="PS51186">
    <property type="entry name" value="GNAT"/>
    <property type="match status" value="1"/>
</dbReference>